<evidence type="ECO:0000256" key="1">
    <source>
        <dbReference type="ARBA" id="ARBA00006987"/>
    </source>
</evidence>
<dbReference type="Pfam" id="PF03401">
    <property type="entry name" value="TctC"/>
    <property type="match status" value="1"/>
</dbReference>
<dbReference type="Gene3D" id="3.40.190.10">
    <property type="entry name" value="Periplasmic binding protein-like II"/>
    <property type="match status" value="1"/>
</dbReference>
<name>A0A2R3Q9D0_9BURK</name>
<dbReference type="PANTHER" id="PTHR42928:SF5">
    <property type="entry name" value="BLR1237 PROTEIN"/>
    <property type="match status" value="1"/>
</dbReference>
<evidence type="ECO:0000313" key="4">
    <source>
        <dbReference type="Proteomes" id="UP000237925"/>
    </source>
</evidence>
<organism evidence="3 4">
    <name type="scientific">Melaminivora suipulveris</name>
    <dbReference type="NCBI Taxonomy" id="2109913"/>
    <lineage>
        <taxon>Bacteria</taxon>
        <taxon>Pseudomonadati</taxon>
        <taxon>Pseudomonadota</taxon>
        <taxon>Betaproteobacteria</taxon>
        <taxon>Burkholderiales</taxon>
        <taxon>Comamonadaceae</taxon>
        <taxon>Melaminivora</taxon>
    </lineage>
</organism>
<evidence type="ECO:0000313" key="3">
    <source>
        <dbReference type="EMBL" id="AVO48380.1"/>
    </source>
</evidence>
<dbReference type="InterPro" id="IPR042100">
    <property type="entry name" value="Bug_dom1"/>
</dbReference>
<feature type="chain" id="PRO_5015357931" evidence="2">
    <location>
        <begin position="26"/>
        <end position="325"/>
    </location>
</feature>
<dbReference type="SUPFAM" id="SSF53850">
    <property type="entry name" value="Periplasmic binding protein-like II"/>
    <property type="match status" value="1"/>
</dbReference>
<dbReference type="PANTHER" id="PTHR42928">
    <property type="entry name" value="TRICARBOXYLATE-BINDING PROTEIN"/>
    <property type="match status" value="1"/>
</dbReference>
<dbReference type="PIRSF" id="PIRSF017082">
    <property type="entry name" value="YflP"/>
    <property type="match status" value="1"/>
</dbReference>
<dbReference type="AlphaFoldDB" id="A0A2R3Q9D0"/>
<sequence length="325" mass="34635">MRALIDTLRAASCAGALLLAAAGHAAYPDKPVKLIVPYAPGGITDNLARALADGVSRELKQPVVVENKAGASAMSGTGMVAHAPADGYTLLMASNGNMTVTPLVMKNLTYDPIKALRVIAIVGELPTVAVTNLQTPATDLRSFAAYAKANDGKLNYASLGQGNVLYLTVRKMESELGVRMTEVPYKGNAPSLTALMANDVQFYVDVLPGALPFIQSGKLRALDVPGDKRIPWLPDVPTLQEAGYGNFHAASWLGWAVPAATPPEVVARLQDAIGRYAQDEKFRATFTKAGVLMLPPMSPAQVSDYLKADRERWGALIRQHNISID</sequence>
<keyword evidence="2" id="KW-0732">Signal</keyword>
<dbReference type="OrthoDB" id="8678477at2"/>
<dbReference type="CDD" id="cd07012">
    <property type="entry name" value="PBP2_Bug_TTT"/>
    <property type="match status" value="1"/>
</dbReference>
<gene>
    <name evidence="3" type="ORF">C6568_03255</name>
</gene>
<proteinExistence type="inferred from homology"/>
<evidence type="ECO:0000256" key="2">
    <source>
        <dbReference type="SAM" id="SignalP"/>
    </source>
</evidence>
<comment type="similarity">
    <text evidence="1">Belongs to the UPF0065 (bug) family.</text>
</comment>
<protein>
    <submittedName>
        <fullName evidence="3">ABC transporter substrate-binding protein</fullName>
    </submittedName>
</protein>
<dbReference type="RefSeq" id="WP_106682860.1">
    <property type="nucleotide sequence ID" value="NZ_CP027667.1"/>
</dbReference>
<reference evidence="3 4" key="1">
    <citation type="submission" date="2018-03" db="EMBL/GenBank/DDBJ databases">
        <title>Genome sequencing of Melaminivora sp.</title>
        <authorList>
            <person name="Kim S.-J."/>
            <person name="Heo J."/>
            <person name="Ahn J.-H."/>
            <person name="Kwon S.-W."/>
        </authorList>
    </citation>
    <scope>NUCLEOTIDE SEQUENCE [LARGE SCALE GENOMIC DNA]</scope>
    <source>
        <strain evidence="3 4">SC2-9</strain>
    </source>
</reference>
<dbReference type="KEGG" id="mela:C6568_03255"/>
<accession>A0A2R3Q9D0</accession>
<dbReference type="EMBL" id="CP027667">
    <property type="protein sequence ID" value="AVO48380.1"/>
    <property type="molecule type" value="Genomic_DNA"/>
</dbReference>
<dbReference type="Proteomes" id="UP000237925">
    <property type="component" value="Chromosome"/>
</dbReference>
<dbReference type="InterPro" id="IPR005064">
    <property type="entry name" value="BUG"/>
</dbReference>
<feature type="signal peptide" evidence="2">
    <location>
        <begin position="1"/>
        <end position="25"/>
    </location>
</feature>
<keyword evidence="4" id="KW-1185">Reference proteome</keyword>
<dbReference type="Gene3D" id="3.40.190.150">
    <property type="entry name" value="Bordetella uptake gene, domain 1"/>
    <property type="match status" value="1"/>
</dbReference>